<protein>
    <submittedName>
        <fullName evidence="1">Jg23740 protein</fullName>
    </submittedName>
</protein>
<accession>A0A8S4RA90</accession>
<sequence length="97" mass="10692">MSMTTQTKSHHTIESYDATAITVAVLLFDGPTSMELSEANPKACMEADETPTRYAPTRRNRVAEQRAACLGFSASFPEALSDQGGLLNFWSEFGWLE</sequence>
<comment type="caution">
    <text evidence="1">The sequence shown here is derived from an EMBL/GenBank/DDBJ whole genome shotgun (WGS) entry which is preliminary data.</text>
</comment>
<name>A0A8S4RA90_9NEOP</name>
<evidence type="ECO:0000313" key="2">
    <source>
        <dbReference type="Proteomes" id="UP000838756"/>
    </source>
</evidence>
<dbReference type="Proteomes" id="UP000838756">
    <property type="component" value="Unassembled WGS sequence"/>
</dbReference>
<reference evidence="1" key="1">
    <citation type="submission" date="2022-03" db="EMBL/GenBank/DDBJ databases">
        <authorList>
            <person name="Lindestad O."/>
        </authorList>
    </citation>
    <scope>NUCLEOTIDE SEQUENCE</scope>
</reference>
<organism evidence="1 2">
    <name type="scientific">Pararge aegeria aegeria</name>
    <dbReference type="NCBI Taxonomy" id="348720"/>
    <lineage>
        <taxon>Eukaryota</taxon>
        <taxon>Metazoa</taxon>
        <taxon>Ecdysozoa</taxon>
        <taxon>Arthropoda</taxon>
        <taxon>Hexapoda</taxon>
        <taxon>Insecta</taxon>
        <taxon>Pterygota</taxon>
        <taxon>Neoptera</taxon>
        <taxon>Endopterygota</taxon>
        <taxon>Lepidoptera</taxon>
        <taxon>Glossata</taxon>
        <taxon>Ditrysia</taxon>
        <taxon>Papilionoidea</taxon>
        <taxon>Nymphalidae</taxon>
        <taxon>Satyrinae</taxon>
        <taxon>Satyrini</taxon>
        <taxon>Parargina</taxon>
        <taxon>Pararge</taxon>
    </lineage>
</organism>
<proteinExistence type="predicted"/>
<keyword evidence="2" id="KW-1185">Reference proteome</keyword>
<gene>
    <name evidence="1" type="primary">jg23740</name>
    <name evidence="1" type="ORF">PAEG_LOCUS12017</name>
</gene>
<evidence type="ECO:0000313" key="1">
    <source>
        <dbReference type="EMBL" id="CAH2234144.1"/>
    </source>
</evidence>
<dbReference type="AlphaFoldDB" id="A0A8S4RA90"/>
<dbReference type="EMBL" id="CAKXAJ010025030">
    <property type="protein sequence ID" value="CAH2234144.1"/>
    <property type="molecule type" value="Genomic_DNA"/>
</dbReference>